<feature type="transmembrane region" description="Helical" evidence="1">
    <location>
        <begin position="29"/>
        <end position="56"/>
    </location>
</feature>
<keyword evidence="1" id="KW-1133">Transmembrane helix</keyword>
<reference evidence="2 3" key="1">
    <citation type="journal article" date="2016" name="Nat. Commun.">
        <title>Thousands of microbial genomes shed light on interconnected biogeochemical processes in an aquifer system.</title>
        <authorList>
            <person name="Anantharaman K."/>
            <person name="Brown C.T."/>
            <person name="Hug L.A."/>
            <person name="Sharon I."/>
            <person name="Castelle C.J."/>
            <person name="Probst A.J."/>
            <person name="Thomas B.C."/>
            <person name="Singh A."/>
            <person name="Wilkins M.J."/>
            <person name="Karaoz U."/>
            <person name="Brodie E.L."/>
            <person name="Williams K.H."/>
            <person name="Hubbard S.S."/>
            <person name="Banfield J.F."/>
        </authorList>
    </citation>
    <scope>NUCLEOTIDE SEQUENCE [LARGE SCALE GENOMIC DNA]</scope>
</reference>
<evidence type="ECO:0000313" key="2">
    <source>
        <dbReference type="EMBL" id="OHA08434.1"/>
    </source>
</evidence>
<organism evidence="2 3">
    <name type="scientific">Candidatus Sungbacteria bacterium RIFCSPLOWO2_01_FULL_60_25</name>
    <dbReference type="NCBI Taxonomy" id="1802281"/>
    <lineage>
        <taxon>Bacteria</taxon>
        <taxon>Candidatus Sungiibacteriota</taxon>
    </lineage>
</organism>
<comment type="caution">
    <text evidence="2">The sequence shown here is derived from an EMBL/GenBank/DDBJ whole genome shotgun (WGS) entry which is preliminary data.</text>
</comment>
<dbReference type="STRING" id="1802281.A3A44_00815"/>
<keyword evidence="1" id="KW-0812">Transmembrane</keyword>
<dbReference type="Proteomes" id="UP000178977">
    <property type="component" value="Unassembled WGS sequence"/>
</dbReference>
<dbReference type="AlphaFoldDB" id="A0A1G2LA53"/>
<protein>
    <submittedName>
        <fullName evidence="2">Uncharacterized protein</fullName>
    </submittedName>
</protein>
<evidence type="ECO:0000256" key="1">
    <source>
        <dbReference type="SAM" id="Phobius"/>
    </source>
</evidence>
<gene>
    <name evidence="2" type="ORF">A3A44_00815</name>
</gene>
<keyword evidence="1" id="KW-0472">Membrane</keyword>
<dbReference type="EMBL" id="MHQT01000040">
    <property type="protein sequence ID" value="OHA08434.1"/>
    <property type="molecule type" value="Genomic_DNA"/>
</dbReference>
<sequence length="66" mass="7538">MDPELRQKLEAQDQKLDRIERSVEQTRRYFLITLIVTAVVIVLPLLGLVIVIPQFLSAYNSALEGL</sequence>
<name>A0A1G2LA53_9BACT</name>
<accession>A0A1G2LA53</accession>
<proteinExistence type="predicted"/>
<evidence type="ECO:0000313" key="3">
    <source>
        <dbReference type="Proteomes" id="UP000178977"/>
    </source>
</evidence>